<name>A0ACC1CBB6_9ROSI</name>
<protein>
    <submittedName>
        <fullName evidence="1">Uncharacterized protein</fullName>
    </submittedName>
</protein>
<gene>
    <name evidence="1" type="ORF">Patl1_03036</name>
</gene>
<dbReference type="Proteomes" id="UP001164250">
    <property type="component" value="Chromosome 1"/>
</dbReference>
<organism evidence="1 2">
    <name type="scientific">Pistacia atlantica</name>
    <dbReference type="NCBI Taxonomy" id="434234"/>
    <lineage>
        <taxon>Eukaryota</taxon>
        <taxon>Viridiplantae</taxon>
        <taxon>Streptophyta</taxon>
        <taxon>Embryophyta</taxon>
        <taxon>Tracheophyta</taxon>
        <taxon>Spermatophyta</taxon>
        <taxon>Magnoliopsida</taxon>
        <taxon>eudicotyledons</taxon>
        <taxon>Gunneridae</taxon>
        <taxon>Pentapetalae</taxon>
        <taxon>rosids</taxon>
        <taxon>malvids</taxon>
        <taxon>Sapindales</taxon>
        <taxon>Anacardiaceae</taxon>
        <taxon>Pistacia</taxon>
    </lineage>
</organism>
<comment type="caution">
    <text evidence="1">The sequence shown here is derived from an EMBL/GenBank/DDBJ whole genome shotgun (WGS) entry which is preliminary data.</text>
</comment>
<sequence length="190" mass="20456">MAAVSTSLNLIGAFNGLSLSSSSSSSFFKGEFSVAPRSVTVSLSHQTPFPLTIESAHKPGAIIVRQRGTKFHPGKNVGIGKDQTLFSGLVKFEKYGPDRKKTSSSLFLLKCEVLEIGLLLKYLRVLGFCFVLMVVGALNSAHSAVYFILLELPQGQGSPLLFLSTQNRRPDGSNAFKNDGCSVHCEVPFA</sequence>
<dbReference type="EMBL" id="CM047897">
    <property type="protein sequence ID" value="KAJ0113034.1"/>
    <property type="molecule type" value="Genomic_DNA"/>
</dbReference>
<proteinExistence type="predicted"/>
<evidence type="ECO:0000313" key="2">
    <source>
        <dbReference type="Proteomes" id="UP001164250"/>
    </source>
</evidence>
<keyword evidence="2" id="KW-1185">Reference proteome</keyword>
<evidence type="ECO:0000313" key="1">
    <source>
        <dbReference type="EMBL" id="KAJ0113034.1"/>
    </source>
</evidence>
<accession>A0ACC1CBB6</accession>
<reference evidence="2" key="1">
    <citation type="journal article" date="2023" name="G3 (Bethesda)">
        <title>Genome assembly and association tests identify interacting loci associated with vigor, precocity, and sex in interspecific pistachio rootstocks.</title>
        <authorList>
            <person name="Palmer W."/>
            <person name="Jacygrad E."/>
            <person name="Sagayaradj S."/>
            <person name="Cavanaugh K."/>
            <person name="Han R."/>
            <person name="Bertier L."/>
            <person name="Beede B."/>
            <person name="Kafkas S."/>
            <person name="Golino D."/>
            <person name="Preece J."/>
            <person name="Michelmore R."/>
        </authorList>
    </citation>
    <scope>NUCLEOTIDE SEQUENCE [LARGE SCALE GENOMIC DNA]</scope>
</reference>